<sequence length="422" mass="44940">MPVEQHSDPFEEHPFEERLATALHQVGGTFHGDRAALSAAGAAHGRRLRMRRRAAFVSGAAGVALAGVGGVLVVPWDGSSAARPSSVAAAPHAATSSPSTAAVGEKEVIRTLEQLLPKGTFSNEDGRGAGQDPDERPYASVVYDDGKGPAALSVSVDRVEPGGRQARELTQCPDRTFVPYDACATDRLPDGSVFMVLQGYEYPDRRVDTKLWTANLVTPGGRSVSVREWNAAAEKDAPVSRAEPPLSPAQLKHLTTAQEWRRIADAIPDSPRKRAEQPSAPTGGTAADTLSGLLPKGVEVVEKSGGDDPEYAYVVVDDGRGRSLVQVNVQPDMRDVADDLFHPGDETLADGTRIAVQQGPDEKGVDGVVMWTVDAMRADGKRVVISAFNSATQHSAATRSTPALTMQQMREMALSPKWWQGA</sequence>
<organism evidence="3 4">
    <name type="scientific">Streptomyces yunnanensis</name>
    <dbReference type="NCBI Taxonomy" id="156453"/>
    <lineage>
        <taxon>Bacteria</taxon>
        <taxon>Bacillati</taxon>
        <taxon>Actinomycetota</taxon>
        <taxon>Actinomycetes</taxon>
        <taxon>Kitasatosporales</taxon>
        <taxon>Streptomycetaceae</taxon>
        <taxon>Streptomyces</taxon>
    </lineage>
</organism>
<evidence type="ECO:0000256" key="2">
    <source>
        <dbReference type="SAM" id="Phobius"/>
    </source>
</evidence>
<feature type="region of interest" description="Disordered" evidence="1">
    <location>
        <begin position="264"/>
        <end position="291"/>
    </location>
</feature>
<evidence type="ECO:0000313" key="4">
    <source>
        <dbReference type="Proteomes" id="UP001218629"/>
    </source>
</evidence>
<accession>A0ABY8A3V3</accession>
<evidence type="ECO:0000313" key="3">
    <source>
        <dbReference type="EMBL" id="WEB38372.1"/>
    </source>
</evidence>
<name>A0ABY8A3V3_9ACTN</name>
<dbReference type="Proteomes" id="UP001218629">
    <property type="component" value="Chromosome"/>
</dbReference>
<dbReference type="EMBL" id="CP095749">
    <property type="protein sequence ID" value="WEB38372.1"/>
    <property type="molecule type" value="Genomic_DNA"/>
</dbReference>
<keyword evidence="4" id="KW-1185">Reference proteome</keyword>
<feature type="transmembrane region" description="Helical" evidence="2">
    <location>
        <begin position="54"/>
        <end position="76"/>
    </location>
</feature>
<gene>
    <name evidence="3" type="ORF">MOV08_03000</name>
</gene>
<protein>
    <recommendedName>
        <fullName evidence="5">LigA protein</fullName>
    </recommendedName>
</protein>
<feature type="compositionally biased region" description="Basic and acidic residues" evidence="1">
    <location>
        <begin position="264"/>
        <end position="276"/>
    </location>
</feature>
<keyword evidence="2" id="KW-0472">Membrane</keyword>
<keyword evidence="2" id="KW-0812">Transmembrane</keyword>
<reference evidence="3 4" key="1">
    <citation type="submission" date="2022-03" db="EMBL/GenBank/DDBJ databases">
        <title>Streptomyces yunnanensis P86,complete genome.</title>
        <authorList>
            <person name="Chen S."/>
            <person name="Zhang Q."/>
        </authorList>
    </citation>
    <scope>NUCLEOTIDE SEQUENCE [LARGE SCALE GENOMIC DNA]</scope>
    <source>
        <strain evidence="3 4">P86</strain>
    </source>
</reference>
<dbReference type="RefSeq" id="WP_275306064.1">
    <property type="nucleotide sequence ID" value="NZ_CP095749.1"/>
</dbReference>
<feature type="region of interest" description="Disordered" evidence="1">
    <location>
        <begin position="116"/>
        <end position="139"/>
    </location>
</feature>
<evidence type="ECO:0008006" key="5">
    <source>
        <dbReference type="Google" id="ProtNLM"/>
    </source>
</evidence>
<keyword evidence="2" id="KW-1133">Transmembrane helix</keyword>
<evidence type="ECO:0000256" key="1">
    <source>
        <dbReference type="SAM" id="MobiDB-lite"/>
    </source>
</evidence>
<proteinExistence type="predicted"/>